<accession>A0A6A6DWV6</accession>
<organism evidence="2 3">
    <name type="scientific">Zopfia rhizophila CBS 207.26</name>
    <dbReference type="NCBI Taxonomy" id="1314779"/>
    <lineage>
        <taxon>Eukaryota</taxon>
        <taxon>Fungi</taxon>
        <taxon>Dikarya</taxon>
        <taxon>Ascomycota</taxon>
        <taxon>Pezizomycotina</taxon>
        <taxon>Dothideomycetes</taxon>
        <taxon>Dothideomycetes incertae sedis</taxon>
        <taxon>Zopfiaceae</taxon>
        <taxon>Zopfia</taxon>
    </lineage>
</organism>
<dbReference type="Pfam" id="PF13384">
    <property type="entry name" value="HTH_23"/>
    <property type="match status" value="1"/>
</dbReference>
<keyword evidence="3" id="KW-1185">Reference proteome</keyword>
<dbReference type="InterPro" id="IPR036388">
    <property type="entry name" value="WH-like_DNA-bd_sf"/>
</dbReference>
<name>A0A6A6DWV6_9PEZI</name>
<dbReference type="Gene3D" id="1.10.10.10">
    <property type="entry name" value="Winged helix-like DNA-binding domain superfamily/Winged helix DNA-binding domain"/>
    <property type="match status" value="1"/>
</dbReference>
<feature type="compositionally biased region" description="Basic and acidic residues" evidence="1">
    <location>
        <begin position="10"/>
        <end position="25"/>
    </location>
</feature>
<proteinExistence type="predicted"/>
<dbReference type="AlphaFoldDB" id="A0A6A6DWV6"/>
<evidence type="ECO:0000313" key="3">
    <source>
        <dbReference type="Proteomes" id="UP000800200"/>
    </source>
</evidence>
<evidence type="ECO:0008006" key="4">
    <source>
        <dbReference type="Google" id="ProtNLM"/>
    </source>
</evidence>
<evidence type="ECO:0000256" key="1">
    <source>
        <dbReference type="SAM" id="MobiDB-lite"/>
    </source>
</evidence>
<dbReference type="EMBL" id="ML994642">
    <property type="protein sequence ID" value="KAF2183513.1"/>
    <property type="molecule type" value="Genomic_DNA"/>
</dbReference>
<feature type="region of interest" description="Disordered" evidence="1">
    <location>
        <begin position="1"/>
        <end position="25"/>
    </location>
</feature>
<dbReference type="OrthoDB" id="3783684at2759"/>
<protein>
    <recommendedName>
        <fullName evidence="4">HTH psq-type domain-containing protein</fullName>
    </recommendedName>
</protein>
<reference evidence="2" key="1">
    <citation type="journal article" date="2020" name="Stud. Mycol.">
        <title>101 Dothideomycetes genomes: a test case for predicting lifestyles and emergence of pathogens.</title>
        <authorList>
            <person name="Haridas S."/>
            <person name="Albert R."/>
            <person name="Binder M."/>
            <person name="Bloem J."/>
            <person name="Labutti K."/>
            <person name="Salamov A."/>
            <person name="Andreopoulos B."/>
            <person name="Baker S."/>
            <person name="Barry K."/>
            <person name="Bills G."/>
            <person name="Bluhm B."/>
            <person name="Cannon C."/>
            <person name="Castanera R."/>
            <person name="Culley D."/>
            <person name="Daum C."/>
            <person name="Ezra D."/>
            <person name="Gonzalez J."/>
            <person name="Henrissat B."/>
            <person name="Kuo A."/>
            <person name="Liang C."/>
            <person name="Lipzen A."/>
            <person name="Lutzoni F."/>
            <person name="Magnuson J."/>
            <person name="Mondo S."/>
            <person name="Nolan M."/>
            <person name="Ohm R."/>
            <person name="Pangilinan J."/>
            <person name="Park H.-J."/>
            <person name="Ramirez L."/>
            <person name="Alfaro M."/>
            <person name="Sun H."/>
            <person name="Tritt A."/>
            <person name="Yoshinaga Y."/>
            <person name="Zwiers L.-H."/>
            <person name="Turgeon B."/>
            <person name="Goodwin S."/>
            <person name="Spatafora J."/>
            <person name="Crous P."/>
            <person name="Grigoriev I."/>
        </authorList>
    </citation>
    <scope>NUCLEOTIDE SEQUENCE</scope>
    <source>
        <strain evidence="2">CBS 207.26</strain>
    </source>
</reference>
<dbReference type="Proteomes" id="UP000800200">
    <property type="component" value="Unassembled WGS sequence"/>
</dbReference>
<evidence type="ECO:0000313" key="2">
    <source>
        <dbReference type="EMBL" id="KAF2183513.1"/>
    </source>
</evidence>
<sequence length="81" mass="9429">MPGKHKNRKSYRDPNRQRGQHLDDRERAKILTAFYDWGHSKRAIARKYGLAESTVRACIKSGIWTPQKPAGRKPILTTQKR</sequence>
<gene>
    <name evidence="2" type="ORF">K469DRAFT_208922</name>
</gene>